<sequence length="179" mass="20646">MKEKILICGNGPGLPGALKGKRLEKFKIVRVNDWIDVCGNGPCDIWAFFPYHQIGEQNEVYDFTPYLKNAREIWMPHWGFGIECKRITGRMPNYLITKEQTENFHNILGWNHPTSGAVVVYMATLLDAIVYIAGFDFYEGEIAYPNGQPIKKIVEIDHKPEKEKAWFETEIKKGRIVKL</sequence>
<evidence type="ECO:0000313" key="1">
    <source>
        <dbReference type="EMBL" id="QJA78423.1"/>
    </source>
</evidence>
<organism evidence="1">
    <name type="scientific">viral metagenome</name>
    <dbReference type="NCBI Taxonomy" id="1070528"/>
    <lineage>
        <taxon>unclassified sequences</taxon>
        <taxon>metagenomes</taxon>
        <taxon>organismal metagenomes</taxon>
    </lineage>
</organism>
<accession>A0A6M3K9D4</accession>
<name>A0A6M3K9D4_9ZZZZ</name>
<dbReference type="EMBL" id="MT142336">
    <property type="protein sequence ID" value="QJA78423.1"/>
    <property type="molecule type" value="Genomic_DNA"/>
</dbReference>
<dbReference type="AlphaFoldDB" id="A0A6M3K9D4"/>
<proteinExistence type="predicted"/>
<gene>
    <name evidence="1" type="ORF">MM415A01072_0010</name>
</gene>
<protein>
    <submittedName>
        <fullName evidence="1">Uncharacterized protein</fullName>
    </submittedName>
</protein>
<reference evidence="1" key="1">
    <citation type="submission" date="2020-03" db="EMBL/GenBank/DDBJ databases">
        <title>The deep terrestrial virosphere.</title>
        <authorList>
            <person name="Holmfeldt K."/>
            <person name="Nilsson E."/>
            <person name="Simone D."/>
            <person name="Lopez-Fernandez M."/>
            <person name="Wu X."/>
            <person name="de Brujin I."/>
            <person name="Lundin D."/>
            <person name="Andersson A."/>
            <person name="Bertilsson S."/>
            <person name="Dopson M."/>
        </authorList>
    </citation>
    <scope>NUCLEOTIDE SEQUENCE</scope>
    <source>
        <strain evidence="1">MM415A01072</strain>
    </source>
</reference>